<gene>
    <name evidence="1" type="ORF">SAMN04244571_01741</name>
</gene>
<dbReference type="Proteomes" id="UP000198861">
    <property type="component" value="Unassembled WGS sequence"/>
</dbReference>
<reference evidence="1 2" key="1">
    <citation type="submission" date="2016-10" db="EMBL/GenBank/DDBJ databases">
        <authorList>
            <person name="Varghese N."/>
            <person name="Submissions S."/>
        </authorList>
    </citation>
    <scope>NUCLEOTIDE SEQUENCE [LARGE SCALE GENOMIC DNA]</scope>
    <source>
        <strain evidence="1 2">DSM 282</strain>
    </source>
</reference>
<dbReference type="RefSeq" id="WP_091013302.1">
    <property type="nucleotide sequence ID" value="NZ_FOKJ01000023.1"/>
</dbReference>
<evidence type="ECO:0000313" key="1">
    <source>
        <dbReference type="EMBL" id="SFB19549.1"/>
    </source>
</evidence>
<accession>A0A1I0Z1F3</accession>
<sequence>MSQMDLFDSVDVSIQLRPVSTTGRDYNAIVMNVGGLRFSCDLHDGLGGDRQIQIAKRIAEAAGVEIQAHGGLGARLGRGGKSDG</sequence>
<evidence type="ECO:0000313" key="2">
    <source>
        <dbReference type="Proteomes" id="UP000198861"/>
    </source>
</evidence>
<comment type="caution">
    <text evidence="1">The sequence shown here is derived from an EMBL/GenBank/DDBJ whole genome shotgun (WGS) entry which is preliminary data.</text>
</comment>
<name>A0A1I0Z1F3_9GAMM</name>
<protein>
    <submittedName>
        <fullName evidence="1">Uncharacterized protein</fullName>
    </submittedName>
</protein>
<keyword evidence="2" id="KW-1185">Reference proteome</keyword>
<proteinExistence type="predicted"/>
<organism evidence="1 2">
    <name type="scientific">Azotobacter beijerinckii</name>
    <dbReference type="NCBI Taxonomy" id="170623"/>
    <lineage>
        <taxon>Bacteria</taxon>
        <taxon>Pseudomonadati</taxon>
        <taxon>Pseudomonadota</taxon>
        <taxon>Gammaproteobacteria</taxon>
        <taxon>Pseudomonadales</taxon>
        <taxon>Pseudomonadaceae</taxon>
        <taxon>Azotobacter</taxon>
    </lineage>
</organism>
<dbReference type="EMBL" id="FOKJ01000023">
    <property type="protein sequence ID" value="SFB19549.1"/>
    <property type="molecule type" value="Genomic_DNA"/>
</dbReference>